<evidence type="ECO:0000313" key="4">
    <source>
        <dbReference type="EMBL" id="KAE9125143.1"/>
    </source>
</evidence>
<reference evidence="8 9" key="1">
    <citation type="submission" date="2018-08" db="EMBL/GenBank/DDBJ databases">
        <title>Genomic investigation of the strawberry pathogen Phytophthora fragariae indicates pathogenicity is determined by transcriptional variation in three key races.</title>
        <authorList>
            <person name="Adams T.M."/>
            <person name="Armitage A.D."/>
            <person name="Sobczyk M.K."/>
            <person name="Bates H.J."/>
            <person name="Dunwell J.M."/>
            <person name="Nellist C.F."/>
            <person name="Harrison R.J."/>
        </authorList>
    </citation>
    <scope>NUCLEOTIDE SEQUENCE [LARGE SCALE GENOMIC DNA]</scope>
    <source>
        <strain evidence="7 10">A4</strain>
        <strain evidence="6 11">BC-1</strain>
        <strain evidence="5 9">NOV-27</strain>
        <strain evidence="4 12">NOV-5</strain>
        <strain evidence="3 13">NOV-71</strain>
        <strain evidence="2 8">NOV-9</strain>
    </source>
</reference>
<dbReference type="EMBL" id="QXGE01000751">
    <property type="protein sequence ID" value="KAE9304463.1"/>
    <property type="molecule type" value="Genomic_DNA"/>
</dbReference>
<evidence type="ECO:0000313" key="13">
    <source>
        <dbReference type="Proteomes" id="UP000441208"/>
    </source>
</evidence>
<evidence type="ECO:0000313" key="9">
    <source>
        <dbReference type="Proteomes" id="UP000433483"/>
    </source>
</evidence>
<evidence type="ECO:0000256" key="1">
    <source>
        <dbReference type="SAM" id="MobiDB-lite"/>
    </source>
</evidence>
<dbReference type="Proteomes" id="UP000429523">
    <property type="component" value="Unassembled WGS sequence"/>
</dbReference>
<dbReference type="EMBL" id="QXFZ01000709">
    <property type="protein sequence ID" value="KAE9107297.1"/>
    <property type="molecule type" value="Genomic_DNA"/>
</dbReference>
<dbReference type="EMBL" id="QXGA01001224">
    <property type="protein sequence ID" value="KAE9125143.1"/>
    <property type="molecule type" value="Genomic_DNA"/>
</dbReference>
<sequence>MAVPEARPADREDPDVGNDGLHDDAHDDEDAVAREPLWNG</sequence>
<comment type="caution">
    <text evidence="6">The sequence shown here is derived from an EMBL/GenBank/DDBJ whole genome shotgun (WGS) entry which is preliminary data.</text>
</comment>
<evidence type="ECO:0000313" key="7">
    <source>
        <dbReference type="EMBL" id="KAE9304463.1"/>
    </source>
</evidence>
<evidence type="ECO:0000313" key="12">
    <source>
        <dbReference type="Proteomes" id="UP000440732"/>
    </source>
</evidence>
<evidence type="ECO:0000313" key="3">
    <source>
        <dbReference type="EMBL" id="KAE9107297.1"/>
    </source>
</evidence>
<evidence type="ECO:0000313" key="6">
    <source>
        <dbReference type="EMBL" id="KAE9232962.1"/>
    </source>
</evidence>
<proteinExistence type="predicted"/>
<dbReference type="Proteomes" id="UP000437068">
    <property type="component" value="Unassembled WGS sequence"/>
</dbReference>
<keyword evidence="9" id="KW-1185">Reference proteome</keyword>
<dbReference type="AlphaFoldDB" id="A0A6A3Z9Q3"/>
<accession>A0A6A3Z9Q3</accession>
<dbReference type="Proteomes" id="UP000440367">
    <property type="component" value="Unassembled WGS sequence"/>
</dbReference>
<evidence type="ECO:0000313" key="11">
    <source>
        <dbReference type="Proteomes" id="UP000440367"/>
    </source>
</evidence>
<evidence type="ECO:0000313" key="10">
    <source>
        <dbReference type="Proteomes" id="UP000437068"/>
    </source>
</evidence>
<feature type="region of interest" description="Disordered" evidence="1">
    <location>
        <begin position="1"/>
        <end position="40"/>
    </location>
</feature>
<dbReference type="EMBL" id="QXGD01000583">
    <property type="protein sequence ID" value="KAE9232962.1"/>
    <property type="molecule type" value="Genomic_DNA"/>
</dbReference>
<name>A0A6A3Z9Q3_9STRA</name>
<dbReference type="EMBL" id="QXGF01000849">
    <property type="protein sequence ID" value="KAE8934993.1"/>
    <property type="molecule type" value="Genomic_DNA"/>
</dbReference>
<gene>
    <name evidence="7" type="ORF">PF001_g13064</name>
    <name evidence="6" type="ORF">PF002_g12231</name>
    <name evidence="5" type="ORF">PF005_g13760</name>
    <name evidence="4" type="ORF">PF006_g17027</name>
    <name evidence="3" type="ORF">PF007_g13090</name>
    <name evidence="2" type="ORF">PF009_g15042</name>
</gene>
<dbReference type="Proteomes" id="UP000440732">
    <property type="component" value="Unassembled WGS sequence"/>
</dbReference>
<dbReference type="Proteomes" id="UP000433483">
    <property type="component" value="Unassembled WGS sequence"/>
</dbReference>
<dbReference type="EMBL" id="QXGB01000778">
    <property type="protein sequence ID" value="KAE9204535.1"/>
    <property type="molecule type" value="Genomic_DNA"/>
</dbReference>
<dbReference type="Proteomes" id="UP000441208">
    <property type="component" value="Unassembled WGS sequence"/>
</dbReference>
<organism evidence="6 11">
    <name type="scientific">Phytophthora fragariae</name>
    <dbReference type="NCBI Taxonomy" id="53985"/>
    <lineage>
        <taxon>Eukaryota</taxon>
        <taxon>Sar</taxon>
        <taxon>Stramenopiles</taxon>
        <taxon>Oomycota</taxon>
        <taxon>Peronosporomycetes</taxon>
        <taxon>Peronosporales</taxon>
        <taxon>Peronosporaceae</taxon>
        <taxon>Phytophthora</taxon>
    </lineage>
</organism>
<evidence type="ECO:0000313" key="5">
    <source>
        <dbReference type="EMBL" id="KAE9204535.1"/>
    </source>
</evidence>
<evidence type="ECO:0000313" key="8">
    <source>
        <dbReference type="Proteomes" id="UP000429523"/>
    </source>
</evidence>
<protein>
    <submittedName>
        <fullName evidence="6">Uncharacterized protein</fullName>
    </submittedName>
</protein>
<evidence type="ECO:0000313" key="2">
    <source>
        <dbReference type="EMBL" id="KAE8934993.1"/>
    </source>
</evidence>